<evidence type="ECO:0000313" key="4">
    <source>
        <dbReference type="Proteomes" id="UP001054857"/>
    </source>
</evidence>
<evidence type="ECO:0000313" key="3">
    <source>
        <dbReference type="EMBL" id="GFR45581.1"/>
    </source>
</evidence>
<dbReference type="InterPro" id="IPR036249">
    <property type="entry name" value="Thioredoxin-like_sf"/>
</dbReference>
<comment type="caution">
    <text evidence="3">The sequence shown here is derived from an EMBL/GenBank/DDBJ whole genome shotgun (WGS) entry which is preliminary data.</text>
</comment>
<feature type="region of interest" description="Disordered" evidence="1">
    <location>
        <begin position="181"/>
        <end position="239"/>
    </location>
</feature>
<proteinExistence type="predicted"/>
<name>A0AAD3DPC3_9CHLO</name>
<dbReference type="Proteomes" id="UP001054857">
    <property type="component" value="Unassembled WGS sequence"/>
</dbReference>
<dbReference type="SUPFAM" id="SSF47616">
    <property type="entry name" value="GST C-terminal domain-like"/>
    <property type="match status" value="1"/>
</dbReference>
<accession>A0AAD3DPC3</accession>
<protein>
    <recommendedName>
        <fullName evidence="2">GST N-terminal domain-containing protein</fullName>
    </recommendedName>
</protein>
<dbReference type="EMBL" id="BMAR01000010">
    <property type="protein sequence ID" value="GFR45581.1"/>
    <property type="molecule type" value="Genomic_DNA"/>
</dbReference>
<feature type="compositionally biased region" description="Low complexity" evidence="1">
    <location>
        <begin position="205"/>
        <end position="216"/>
    </location>
</feature>
<keyword evidence="4" id="KW-1185">Reference proteome</keyword>
<evidence type="ECO:0000259" key="2">
    <source>
        <dbReference type="PROSITE" id="PS50404"/>
    </source>
</evidence>
<evidence type="ECO:0000256" key="1">
    <source>
        <dbReference type="SAM" id="MobiDB-lite"/>
    </source>
</evidence>
<dbReference type="Pfam" id="PF13417">
    <property type="entry name" value="GST_N_3"/>
    <property type="match status" value="1"/>
</dbReference>
<organism evidence="3 4">
    <name type="scientific">Astrephomene gubernaculifera</name>
    <dbReference type="NCBI Taxonomy" id="47775"/>
    <lineage>
        <taxon>Eukaryota</taxon>
        <taxon>Viridiplantae</taxon>
        <taxon>Chlorophyta</taxon>
        <taxon>core chlorophytes</taxon>
        <taxon>Chlorophyceae</taxon>
        <taxon>CS clade</taxon>
        <taxon>Chlamydomonadales</taxon>
        <taxon>Astrephomenaceae</taxon>
        <taxon>Astrephomene</taxon>
    </lineage>
</organism>
<dbReference type="SUPFAM" id="SSF52833">
    <property type="entry name" value="Thioredoxin-like"/>
    <property type="match status" value="1"/>
</dbReference>
<dbReference type="Gene3D" id="3.40.30.10">
    <property type="entry name" value="Glutaredoxin"/>
    <property type="match status" value="1"/>
</dbReference>
<gene>
    <name evidence="3" type="ORF">Agub_g6975</name>
</gene>
<dbReference type="CDD" id="cd00570">
    <property type="entry name" value="GST_N_family"/>
    <property type="match status" value="1"/>
</dbReference>
<feature type="domain" description="GST N-terminal" evidence="2">
    <location>
        <begin position="2"/>
        <end position="86"/>
    </location>
</feature>
<dbReference type="AlphaFoldDB" id="A0AAD3DPC3"/>
<feature type="compositionally biased region" description="Basic and acidic residues" evidence="1">
    <location>
        <begin position="218"/>
        <end position="228"/>
    </location>
</feature>
<dbReference type="Gene3D" id="1.20.1050.10">
    <property type="match status" value="1"/>
</dbReference>
<dbReference type="CDD" id="cd00299">
    <property type="entry name" value="GST_C_family"/>
    <property type="match status" value="1"/>
</dbReference>
<reference evidence="3 4" key="1">
    <citation type="journal article" date="2021" name="Sci. Rep.">
        <title>Genome sequencing of the multicellular alga Astrephomene provides insights into convergent evolution of germ-soma differentiation.</title>
        <authorList>
            <person name="Yamashita S."/>
            <person name="Yamamoto K."/>
            <person name="Matsuzaki R."/>
            <person name="Suzuki S."/>
            <person name="Yamaguchi H."/>
            <person name="Hirooka S."/>
            <person name="Minakuchi Y."/>
            <person name="Miyagishima S."/>
            <person name="Kawachi M."/>
            <person name="Toyoda A."/>
            <person name="Nozaki H."/>
        </authorList>
    </citation>
    <scope>NUCLEOTIDE SEQUENCE [LARGE SCALE GENOMIC DNA]</scope>
    <source>
        <strain evidence="3 4">NIES-4017</strain>
    </source>
</reference>
<sequence length="397" mass="43875">MAKHVLVTIPASHYCERARWALDYAGIAYKEDKWPPLLHYAGTLPASGTKSVPVLKCPKGAGPRGKVLTDSADIVRYAHEHMLAASAPAPCPTTTTSLTAGEQQVSMSLEDCRPQPVNPTLTTILSSSLYPSDPEELRQVLQLEQLFSRKLGVWTRVVAYQHLFKDRDMALDVLSGHRQARGAAGLRQQASPGDGKLPKRPPPQQQEEQGCQVQHQQSRREEPGRGQQEEQQQQEEQLQQQQGMASWRCAALRWLYPVVRGAICRGMRVNEETAAACLQRVRQVFDEVGARLGAGGDGDVGGSRYLVGSHFTAADLTFAAMSAVLLMPEGLYGAYLPPLEAWGPDFPGRQLRETVAGRHALRMYEMHRWPVGRRGVQGLKEEVERKDGAGVRLTSRM</sequence>
<feature type="compositionally biased region" description="Low complexity" evidence="1">
    <location>
        <begin position="229"/>
        <end position="239"/>
    </location>
</feature>
<dbReference type="PROSITE" id="PS50404">
    <property type="entry name" value="GST_NTER"/>
    <property type="match status" value="1"/>
</dbReference>
<feature type="compositionally biased region" description="Low complexity" evidence="1">
    <location>
        <begin position="181"/>
        <end position="190"/>
    </location>
</feature>
<dbReference type="InterPro" id="IPR036282">
    <property type="entry name" value="Glutathione-S-Trfase_C_sf"/>
</dbReference>
<dbReference type="InterPro" id="IPR004045">
    <property type="entry name" value="Glutathione_S-Trfase_N"/>
</dbReference>